<dbReference type="Pfam" id="PF07969">
    <property type="entry name" value="Amidohydro_3"/>
    <property type="match status" value="1"/>
</dbReference>
<gene>
    <name evidence="2" type="ORF">EYC87_00305</name>
</gene>
<feature type="domain" description="Amidohydrolase 3" evidence="1">
    <location>
        <begin position="65"/>
        <end position="553"/>
    </location>
</feature>
<keyword evidence="3" id="KW-1185">Reference proteome</keyword>
<evidence type="ECO:0000313" key="2">
    <source>
        <dbReference type="EMBL" id="MCX2972024.1"/>
    </source>
</evidence>
<dbReference type="Gene3D" id="3.20.20.140">
    <property type="entry name" value="Metal-dependent hydrolases"/>
    <property type="match status" value="1"/>
</dbReference>
<dbReference type="InterPro" id="IPR032466">
    <property type="entry name" value="Metal_Hydrolase"/>
</dbReference>
<dbReference type="InterPro" id="IPR013108">
    <property type="entry name" value="Amidohydro_3"/>
</dbReference>
<evidence type="ECO:0000259" key="1">
    <source>
        <dbReference type="Pfam" id="PF07969"/>
    </source>
</evidence>
<accession>A0ABT3SPX6</accession>
<name>A0ABT3SPX6_9GAMM</name>
<comment type="caution">
    <text evidence="2">The sequence shown here is derived from an EMBL/GenBank/DDBJ whole genome shotgun (WGS) entry which is preliminary data.</text>
</comment>
<dbReference type="SUPFAM" id="SSF51338">
    <property type="entry name" value="Composite domain of metallo-dependent hydrolases"/>
    <property type="match status" value="1"/>
</dbReference>
<sequence length="557" mass="59998">MLLALGNPASAQEVADTIYTGGTIITVDDAAPRAESVAVKQGRIIAVGAEADVAQHQGQDTKMHDLKGQALLPGFVDSHGHVIMGGLQALSANLLAPPDGNVVDLASLQKTLRDWVGANSAAVKQAGLIIGFGYDESQLKERRPPTRDDLDSVSSDVPIYVVHQSGHFGVANSAALALSGITATSKSPPGGKIRREEGSQRPNGVLEENAHFLVLGKLMSKVDQEGFKAFARAGSKLWAKYGYTTAQEGRAAPELLSIAKAVAAEGGLLNDVVIYPDILIDRDFIASNVSATYQNGLRVGGAKLTIDGSPQGFTALRDRPYYAPVGVYPPGYKGYAAAEMDKVVDAVDWAYEKNIQLLTHSNGEGASDMLLAAIANAANRFGEGDRRTVLIHGQFLREDQVDTMHELGVFPSLFPMHTFYWGDWHREHTVGPSNADNISPTGWVRERGMMFGSHHDAPVALPDSMRVLDATVTRRTRSGDILGPAQRVDVMTGIKAMTIWPAWQHFEEKDKGSIEVGKLADFVILSDDPTKIDPEVIDTLKVMITIKEDKVIYSQSP</sequence>
<evidence type="ECO:0000313" key="3">
    <source>
        <dbReference type="Proteomes" id="UP001143307"/>
    </source>
</evidence>
<dbReference type="SUPFAM" id="SSF51556">
    <property type="entry name" value="Metallo-dependent hydrolases"/>
    <property type="match status" value="1"/>
</dbReference>
<dbReference type="Gene3D" id="2.30.40.10">
    <property type="entry name" value="Urease, subunit C, domain 1"/>
    <property type="match status" value="1"/>
</dbReference>
<protein>
    <submittedName>
        <fullName evidence="2">Amidohydrolase</fullName>
    </submittedName>
</protein>
<dbReference type="InterPro" id="IPR033932">
    <property type="entry name" value="YtcJ-like"/>
</dbReference>
<dbReference type="InterPro" id="IPR011059">
    <property type="entry name" value="Metal-dep_hydrolase_composite"/>
</dbReference>
<dbReference type="Gene3D" id="3.10.310.70">
    <property type="match status" value="1"/>
</dbReference>
<dbReference type="Proteomes" id="UP001143307">
    <property type="component" value="Unassembled WGS sequence"/>
</dbReference>
<dbReference type="PANTHER" id="PTHR22642">
    <property type="entry name" value="IMIDAZOLONEPROPIONASE"/>
    <property type="match status" value="1"/>
</dbReference>
<dbReference type="CDD" id="cd01300">
    <property type="entry name" value="YtcJ_like"/>
    <property type="match status" value="1"/>
</dbReference>
<dbReference type="EMBL" id="SHNP01000001">
    <property type="protein sequence ID" value="MCX2972024.1"/>
    <property type="molecule type" value="Genomic_DNA"/>
</dbReference>
<dbReference type="PANTHER" id="PTHR22642:SF2">
    <property type="entry name" value="PROTEIN LONG AFTER FAR-RED 3"/>
    <property type="match status" value="1"/>
</dbReference>
<reference evidence="2" key="1">
    <citation type="submission" date="2019-02" db="EMBL/GenBank/DDBJ databases">
        <authorList>
            <person name="Li S.-H."/>
        </authorList>
    </citation>
    <scope>NUCLEOTIDE SEQUENCE</scope>
    <source>
        <strain evidence="2">IMCC8485</strain>
    </source>
</reference>
<organism evidence="2 3">
    <name type="scientific">Candidatus Seongchinamella marina</name>
    <dbReference type="NCBI Taxonomy" id="2518990"/>
    <lineage>
        <taxon>Bacteria</taxon>
        <taxon>Pseudomonadati</taxon>
        <taxon>Pseudomonadota</taxon>
        <taxon>Gammaproteobacteria</taxon>
        <taxon>Cellvibrionales</taxon>
        <taxon>Halieaceae</taxon>
        <taxon>Seongchinamella</taxon>
    </lineage>
</organism>
<proteinExistence type="predicted"/>